<feature type="binding site" evidence="13">
    <location>
        <position position="329"/>
    </location>
    <ligand>
        <name>substrate</name>
    </ligand>
</feature>
<evidence type="ECO:0000256" key="8">
    <source>
        <dbReference type="ARBA" id="ARBA00023152"/>
    </source>
</evidence>
<gene>
    <name evidence="11 17" type="primary">eno</name>
    <name evidence="17" type="ORF">IAA45_09285</name>
</gene>
<evidence type="ECO:0000256" key="4">
    <source>
        <dbReference type="ARBA" id="ARBA00017068"/>
    </source>
</evidence>
<organism evidence="17 18">
    <name type="scientific">Candidatus Blautia gallistercoris</name>
    <dbReference type="NCBI Taxonomy" id="2838490"/>
    <lineage>
        <taxon>Bacteria</taxon>
        <taxon>Bacillati</taxon>
        <taxon>Bacillota</taxon>
        <taxon>Clostridia</taxon>
        <taxon>Lachnospirales</taxon>
        <taxon>Lachnospiraceae</taxon>
        <taxon>Blautia</taxon>
    </lineage>
</organism>
<evidence type="ECO:0000259" key="16">
    <source>
        <dbReference type="SMART" id="SM01193"/>
    </source>
</evidence>
<feature type="binding site" evidence="13">
    <location>
        <position position="302"/>
    </location>
    <ligand>
        <name>substrate</name>
    </ligand>
</feature>
<feature type="binding site" evidence="11 14">
    <location>
        <position position="251"/>
    </location>
    <ligand>
        <name>Mg(2+)</name>
        <dbReference type="ChEBI" id="CHEBI:18420"/>
    </ligand>
</feature>
<evidence type="ECO:0000256" key="7">
    <source>
        <dbReference type="ARBA" id="ARBA00022842"/>
    </source>
</evidence>
<feature type="binding site" evidence="11 14">
    <location>
        <position position="329"/>
    </location>
    <ligand>
        <name>Mg(2+)</name>
        <dbReference type="ChEBI" id="CHEBI:18420"/>
    </ligand>
</feature>
<dbReference type="InterPro" id="IPR020809">
    <property type="entry name" value="Enolase_CS"/>
</dbReference>
<dbReference type="Gene3D" id="3.20.20.120">
    <property type="entry name" value="Enolase-like C-terminal domain"/>
    <property type="match status" value="1"/>
</dbReference>
<reference evidence="17" key="2">
    <citation type="submission" date="2021-04" db="EMBL/GenBank/DDBJ databases">
        <authorList>
            <person name="Gilroy R."/>
        </authorList>
    </citation>
    <scope>NUCLEOTIDE SEQUENCE</scope>
    <source>
        <strain evidence="17">ChiSjej1B19-8411</strain>
    </source>
</reference>
<evidence type="ECO:0000259" key="15">
    <source>
        <dbReference type="SMART" id="SM01192"/>
    </source>
</evidence>
<dbReference type="SUPFAM" id="SSF51604">
    <property type="entry name" value="Enolase C-terminal domain-like"/>
    <property type="match status" value="1"/>
</dbReference>
<comment type="subcellular location">
    <subcellularLocation>
        <location evidence="11">Cytoplasm</location>
    </subcellularLocation>
    <subcellularLocation>
        <location evidence="11">Secreted</location>
    </subcellularLocation>
    <subcellularLocation>
        <location evidence="11">Cell surface</location>
    </subcellularLocation>
    <text evidence="11">Fractions of enolase are present in both the cytoplasm and on the cell surface.</text>
</comment>
<feature type="binding site" evidence="13">
    <location>
        <position position="164"/>
    </location>
    <ligand>
        <name>substrate</name>
    </ligand>
</feature>
<feature type="domain" description="Enolase N-terminal" evidence="16">
    <location>
        <begin position="7"/>
        <end position="143"/>
    </location>
</feature>
<evidence type="ECO:0000256" key="10">
    <source>
        <dbReference type="ARBA" id="ARBA00048951"/>
    </source>
</evidence>
<feature type="domain" description="Enolase C-terminal TIM barrel" evidence="15">
    <location>
        <begin position="148"/>
        <end position="440"/>
    </location>
</feature>
<dbReference type="HAMAP" id="MF_00318">
    <property type="entry name" value="Enolase"/>
    <property type="match status" value="1"/>
</dbReference>
<comment type="cofactor">
    <cofactor evidence="11">
        <name>Mg(2+)</name>
        <dbReference type="ChEBI" id="CHEBI:18420"/>
    </cofactor>
    <text evidence="11">Binds a second Mg(2+) ion via substrate during catalysis.</text>
</comment>
<dbReference type="PROSITE" id="PS00164">
    <property type="entry name" value="ENOLASE"/>
    <property type="match status" value="1"/>
</dbReference>
<evidence type="ECO:0000256" key="13">
    <source>
        <dbReference type="PIRSR" id="PIRSR001400-2"/>
    </source>
</evidence>
<feature type="binding site" evidence="11">
    <location>
        <position position="383"/>
    </location>
    <ligand>
        <name>(2R)-2-phosphoglycerate</name>
        <dbReference type="ChEBI" id="CHEBI:58289"/>
    </ligand>
</feature>
<dbReference type="EMBL" id="DXEX01000199">
    <property type="protein sequence ID" value="HIX59891.1"/>
    <property type="molecule type" value="Genomic_DNA"/>
</dbReference>
<keyword evidence="5 11" id="KW-0964">Secreted</keyword>
<dbReference type="GO" id="GO:0005576">
    <property type="term" value="C:extracellular region"/>
    <property type="evidence" value="ECO:0007669"/>
    <property type="project" value="UniProtKB-SubCell"/>
</dbReference>
<feature type="binding site" evidence="13">
    <location>
        <position position="173"/>
    </location>
    <ligand>
        <name>substrate</name>
    </ligand>
</feature>
<accession>A0A9D2B477</accession>
<dbReference type="PANTHER" id="PTHR11902">
    <property type="entry name" value="ENOLASE"/>
    <property type="match status" value="1"/>
</dbReference>
<feature type="binding site" evidence="13">
    <location>
        <begin position="381"/>
        <end position="384"/>
    </location>
    <ligand>
        <name>substrate</name>
    </ligand>
</feature>
<dbReference type="NCBIfam" id="TIGR01060">
    <property type="entry name" value="eno"/>
    <property type="match status" value="1"/>
</dbReference>
<protein>
    <recommendedName>
        <fullName evidence="4 11">Enolase</fullName>
        <ecNumber evidence="3 11">4.2.1.11</ecNumber>
    </recommendedName>
    <alternativeName>
        <fullName evidence="11">2-phospho-D-glycerate hydro-lyase</fullName>
    </alternativeName>
    <alternativeName>
        <fullName evidence="11">2-phosphoglycerate dehydratase</fullName>
    </alternativeName>
</protein>
<dbReference type="AlphaFoldDB" id="A0A9D2B477"/>
<dbReference type="SMART" id="SM01193">
    <property type="entry name" value="Enolase_N"/>
    <property type="match status" value="1"/>
</dbReference>
<evidence type="ECO:0000256" key="6">
    <source>
        <dbReference type="ARBA" id="ARBA00022723"/>
    </source>
</evidence>
<evidence type="ECO:0000313" key="17">
    <source>
        <dbReference type="EMBL" id="HIX59891.1"/>
    </source>
</evidence>
<dbReference type="Gene3D" id="3.30.390.10">
    <property type="entry name" value="Enolase-like, N-terminal domain"/>
    <property type="match status" value="1"/>
</dbReference>
<evidence type="ECO:0000256" key="1">
    <source>
        <dbReference type="ARBA" id="ARBA00005031"/>
    </source>
</evidence>
<comment type="catalytic activity">
    <reaction evidence="10">
        <text>(2R)-2-phosphoglycerate = phosphoenolpyruvate + H2O</text>
        <dbReference type="Rhea" id="RHEA:10164"/>
        <dbReference type="ChEBI" id="CHEBI:15377"/>
        <dbReference type="ChEBI" id="CHEBI:58289"/>
        <dbReference type="ChEBI" id="CHEBI:58702"/>
        <dbReference type="EC" id="4.2.1.11"/>
    </reaction>
    <physiologicalReaction direction="left-to-right" evidence="10">
        <dbReference type="Rhea" id="RHEA:10165"/>
    </physiologicalReaction>
</comment>
<dbReference type="SUPFAM" id="SSF54826">
    <property type="entry name" value="Enolase N-terminal domain-like"/>
    <property type="match status" value="1"/>
</dbReference>
<comment type="pathway">
    <text evidence="1 11">Carbohydrate degradation; glycolysis; pyruvate from D-glyceraldehyde 3-phosphate: step 4/5.</text>
</comment>
<feature type="binding site" evidence="11">
    <location>
        <position position="405"/>
    </location>
    <ligand>
        <name>(2R)-2-phosphoglycerate</name>
        <dbReference type="ChEBI" id="CHEBI:58289"/>
    </ligand>
</feature>
<dbReference type="EC" id="4.2.1.11" evidence="3 11"/>
<evidence type="ECO:0000256" key="11">
    <source>
        <dbReference type="HAMAP-Rule" id="MF_00318"/>
    </source>
</evidence>
<keyword evidence="8 11" id="KW-0324">Glycolysis</keyword>
<feature type="binding site" evidence="11">
    <location>
        <position position="384"/>
    </location>
    <ligand>
        <name>(2R)-2-phosphoglycerate</name>
        <dbReference type="ChEBI" id="CHEBI:58289"/>
    </ligand>
</feature>
<evidence type="ECO:0000256" key="3">
    <source>
        <dbReference type="ARBA" id="ARBA00012058"/>
    </source>
</evidence>
<dbReference type="InterPro" id="IPR020811">
    <property type="entry name" value="Enolase_N"/>
</dbReference>
<feature type="binding site" evidence="11 14">
    <location>
        <position position="302"/>
    </location>
    <ligand>
        <name>Mg(2+)</name>
        <dbReference type="ChEBI" id="CHEBI:18420"/>
    </ligand>
</feature>
<keyword evidence="6 11" id="KW-0479">Metal-binding</keyword>
<dbReference type="InterPro" id="IPR020810">
    <property type="entry name" value="Enolase_C"/>
</dbReference>
<reference evidence="17" key="1">
    <citation type="journal article" date="2021" name="PeerJ">
        <title>Extensive microbial diversity within the chicken gut microbiome revealed by metagenomics and culture.</title>
        <authorList>
            <person name="Gilroy R."/>
            <person name="Ravi A."/>
            <person name="Getino M."/>
            <person name="Pursley I."/>
            <person name="Horton D.L."/>
            <person name="Alikhan N.F."/>
            <person name="Baker D."/>
            <person name="Gharbi K."/>
            <person name="Hall N."/>
            <person name="Watson M."/>
            <person name="Adriaenssens E.M."/>
            <person name="Foster-Nyarko E."/>
            <person name="Jarju S."/>
            <person name="Secka A."/>
            <person name="Antonio M."/>
            <person name="Oren A."/>
            <person name="Chaudhuri R.R."/>
            <person name="La Ragione R."/>
            <person name="Hildebrand F."/>
            <person name="Pallen M.J."/>
        </authorList>
    </citation>
    <scope>NUCLEOTIDE SEQUENCE</scope>
    <source>
        <strain evidence="17">ChiSjej1B19-8411</strain>
    </source>
</reference>
<dbReference type="InterPro" id="IPR000941">
    <property type="entry name" value="Enolase"/>
</dbReference>
<evidence type="ECO:0000256" key="12">
    <source>
        <dbReference type="PIRSR" id="PIRSR001400-1"/>
    </source>
</evidence>
<feature type="binding site" evidence="11">
    <location>
        <position position="172"/>
    </location>
    <ligand>
        <name>(2R)-2-phosphoglycerate</name>
        <dbReference type="ChEBI" id="CHEBI:58289"/>
    </ligand>
</feature>
<dbReference type="GO" id="GO:0000287">
    <property type="term" value="F:magnesium ion binding"/>
    <property type="evidence" value="ECO:0007669"/>
    <property type="project" value="UniProtKB-UniRule"/>
</dbReference>
<sequence length="442" mass="48158">MFRYLPIRKVYARQVLDSRGNPTVEVEVTVGEGVIGINGCTGRAMVPSGASTGKYEAVELRDGEKDKYVGLGVKKAVNNVNTRLAEAILGENALNQWYIDSLILQADGTDNKSSIGANACLGVSMAVARAAAAALRIPLYQYLGGCHTCRMPVPMMNILNGGVHADNAVDLQEFMVMPVGASSFQEGLRMCAEVYQFLKILLKEKNMSTGVGDEGGFAPDLANTYEVLDLILEGVRKAGYEPGTDLAIAMDAASSELYEEERDAYYFPGESRMAGEEILRGREEMISYYEELVEHYPIVSIEDPLCEDDWEGWKKLTEVLGSKVQLVGDDLFVTNEKKLGCGIKLGVANAILVKVNQIGTLTEALTTVEMAHKAGYRAVISHRSGETEDPFIADLAVACGAGQIKTGAPCRSERNAKYNQLLRIEDYLGSQAVYENPFRTCQ</sequence>
<dbReference type="CDD" id="cd03313">
    <property type="entry name" value="enolase"/>
    <property type="match status" value="1"/>
</dbReference>
<dbReference type="Proteomes" id="UP000886817">
    <property type="component" value="Unassembled WGS sequence"/>
</dbReference>
<dbReference type="PIRSF" id="PIRSF001400">
    <property type="entry name" value="Enolase"/>
    <property type="match status" value="1"/>
</dbReference>
<feature type="binding site" evidence="11">
    <location>
        <position position="354"/>
    </location>
    <ligand>
        <name>(2R)-2-phosphoglycerate</name>
        <dbReference type="ChEBI" id="CHEBI:58289"/>
    </ligand>
</feature>
<dbReference type="GO" id="GO:0009986">
    <property type="term" value="C:cell surface"/>
    <property type="evidence" value="ECO:0007669"/>
    <property type="project" value="UniProtKB-SubCell"/>
</dbReference>
<dbReference type="InterPro" id="IPR029017">
    <property type="entry name" value="Enolase-like_N"/>
</dbReference>
<comment type="cofactor">
    <cofactor evidence="14">
        <name>Mg(2+)</name>
        <dbReference type="ChEBI" id="CHEBI:18420"/>
    </cofactor>
    <text evidence="14">Mg(2+) is required for catalysis and for stabilizing the dimer.</text>
</comment>
<keyword evidence="9 11" id="KW-0456">Lyase</keyword>
<dbReference type="PRINTS" id="PR00148">
    <property type="entry name" value="ENOLASE"/>
</dbReference>
<keyword evidence="7 11" id="KW-0460">Magnesium</keyword>
<evidence type="ECO:0000256" key="9">
    <source>
        <dbReference type="ARBA" id="ARBA00023239"/>
    </source>
</evidence>
<evidence type="ECO:0000256" key="2">
    <source>
        <dbReference type="ARBA" id="ARBA00009604"/>
    </source>
</evidence>
<dbReference type="SFLD" id="SFLDS00001">
    <property type="entry name" value="Enolase"/>
    <property type="match status" value="1"/>
</dbReference>
<comment type="caution">
    <text evidence="17">The sequence shown here is derived from an EMBL/GenBank/DDBJ whole genome shotgun (WGS) entry which is preliminary data.</text>
</comment>
<comment type="similarity">
    <text evidence="2 11">Belongs to the enolase family.</text>
</comment>
<feature type="active site" description="Proton acceptor" evidence="11 12">
    <location>
        <position position="354"/>
    </location>
</feature>
<keyword evidence="11" id="KW-0963">Cytoplasm</keyword>
<evidence type="ECO:0000313" key="18">
    <source>
        <dbReference type="Proteomes" id="UP000886817"/>
    </source>
</evidence>
<feature type="active site" description="Proton donor" evidence="11 12">
    <location>
        <position position="214"/>
    </location>
</feature>
<evidence type="ECO:0000256" key="5">
    <source>
        <dbReference type="ARBA" id="ARBA00022525"/>
    </source>
</evidence>
<evidence type="ECO:0000256" key="14">
    <source>
        <dbReference type="PIRSR" id="PIRSR001400-3"/>
    </source>
</evidence>
<comment type="function">
    <text evidence="11">Catalyzes the reversible conversion of 2-phosphoglycerate (2-PG) into phosphoenolpyruvate (PEP). It is essential for the degradation of carbohydrates via glycolysis.</text>
</comment>
<dbReference type="SMART" id="SM01192">
    <property type="entry name" value="Enolase_C"/>
    <property type="match status" value="1"/>
</dbReference>
<dbReference type="InterPro" id="IPR036849">
    <property type="entry name" value="Enolase-like_C_sf"/>
</dbReference>
<dbReference type="SFLD" id="SFLDF00002">
    <property type="entry name" value="enolase"/>
    <property type="match status" value="1"/>
</dbReference>
<proteinExistence type="inferred from homology"/>
<name>A0A9D2B477_9FIRM</name>
<dbReference type="SFLD" id="SFLDG00178">
    <property type="entry name" value="enolase"/>
    <property type="match status" value="1"/>
</dbReference>
<dbReference type="Pfam" id="PF03952">
    <property type="entry name" value="Enolase_N"/>
    <property type="match status" value="1"/>
</dbReference>
<dbReference type="PANTHER" id="PTHR11902:SF1">
    <property type="entry name" value="ENOLASE"/>
    <property type="match status" value="1"/>
</dbReference>
<dbReference type="GO" id="GO:0000015">
    <property type="term" value="C:phosphopyruvate hydratase complex"/>
    <property type="evidence" value="ECO:0007669"/>
    <property type="project" value="InterPro"/>
</dbReference>
<dbReference type="Pfam" id="PF00113">
    <property type="entry name" value="Enolase_C"/>
    <property type="match status" value="1"/>
</dbReference>
<dbReference type="GO" id="GO:0006096">
    <property type="term" value="P:glycolytic process"/>
    <property type="evidence" value="ECO:0007669"/>
    <property type="project" value="UniProtKB-UniRule"/>
</dbReference>
<feature type="binding site" evidence="13">
    <location>
        <position position="405"/>
    </location>
    <ligand>
        <name>substrate</name>
    </ligand>
</feature>
<dbReference type="GO" id="GO:0004634">
    <property type="term" value="F:phosphopyruvate hydratase activity"/>
    <property type="evidence" value="ECO:0007669"/>
    <property type="project" value="UniProtKB-UniRule"/>
</dbReference>